<dbReference type="GO" id="GO:0004252">
    <property type="term" value="F:serine-type endopeptidase activity"/>
    <property type="evidence" value="ECO:0007669"/>
    <property type="project" value="UniProtKB-UniRule"/>
</dbReference>
<keyword evidence="11" id="KW-1185">Reference proteome</keyword>
<evidence type="ECO:0000256" key="3">
    <source>
        <dbReference type="ARBA" id="ARBA00022801"/>
    </source>
</evidence>
<dbReference type="PANTHER" id="PTHR43806">
    <property type="entry name" value="PEPTIDASE S8"/>
    <property type="match status" value="1"/>
</dbReference>
<evidence type="ECO:0000256" key="7">
    <source>
        <dbReference type="RuleBase" id="RU003355"/>
    </source>
</evidence>
<dbReference type="InterPro" id="IPR022398">
    <property type="entry name" value="Peptidase_S8_His-AS"/>
</dbReference>
<dbReference type="Proteomes" id="UP000334340">
    <property type="component" value="Unassembled WGS sequence"/>
</dbReference>
<dbReference type="AlphaFoldDB" id="A0A564ZLR2"/>
<gene>
    <name evidence="10" type="primary">aprX</name>
    <name evidence="10" type="ORF">MELA_02420</name>
</gene>
<evidence type="ECO:0000313" key="11">
    <source>
        <dbReference type="Proteomes" id="UP000334340"/>
    </source>
</evidence>
<reference evidence="10 11" key="1">
    <citation type="submission" date="2019-07" db="EMBL/GenBank/DDBJ databases">
        <authorList>
            <person name="Cremers G."/>
        </authorList>
    </citation>
    <scope>NUCLEOTIDE SEQUENCE [LARGE SCALE GENOMIC DNA]</scope>
</reference>
<evidence type="ECO:0000256" key="8">
    <source>
        <dbReference type="SAM" id="MobiDB-lite"/>
    </source>
</evidence>
<feature type="active site" description="Charge relay system" evidence="5 6">
    <location>
        <position position="459"/>
    </location>
</feature>
<evidence type="ECO:0000313" key="10">
    <source>
        <dbReference type="EMBL" id="VUZ86026.1"/>
    </source>
</evidence>
<dbReference type="Gene3D" id="3.40.50.200">
    <property type="entry name" value="Peptidase S8/S53 domain"/>
    <property type="match status" value="1"/>
</dbReference>
<dbReference type="SUPFAM" id="SSF51120">
    <property type="entry name" value="beta-Roll"/>
    <property type="match status" value="1"/>
</dbReference>
<keyword evidence="3 6" id="KW-0378">Hydrolase</keyword>
<feature type="active site" description="Charge relay system" evidence="5 6">
    <location>
        <position position="248"/>
    </location>
</feature>
<dbReference type="InterPro" id="IPR001343">
    <property type="entry name" value="Hemolysn_Ca-bd"/>
</dbReference>
<dbReference type="GO" id="GO:0006508">
    <property type="term" value="P:proteolysis"/>
    <property type="evidence" value="ECO:0007669"/>
    <property type="project" value="UniProtKB-KW"/>
</dbReference>
<dbReference type="PROSITE" id="PS00138">
    <property type="entry name" value="SUBTILASE_SER"/>
    <property type="match status" value="1"/>
</dbReference>
<dbReference type="InterPro" id="IPR015500">
    <property type="entry name" value="Peptidase_S8_subtilisin-rel"/>
</dbReference>
<dbReference type="GO" id="GO:0005509">
    <property type="term" value="F:calcium ion binding"/>
    <property type="evidence" value="ECO:0007669"/>
    <property type="project" value="InterPro"/>
</dbReference>
<dbReference type="InterPro" id="IPR018511">
    <property type="entry name" value="Hemolysin-typ_Ca-bd_CS"/>
</dbReference>
<dbReference type="PANTHER" id="PTHR43806:SF11">
    <property type="entry name" value="CEREVISIN-RELATED"/>
    <property type="match status" value="1"/>
</dbReference>
<keyword evidence="4 6" id="KW-0720">Serine protease</keyword>
<feature type="compositionally biased region" description="Polar residues" evidence="8">
    <location>
        <begin position="393"/>
        <end position="415"/>
    </location>
</feature>
<name>A0A564ZLR2_9BACT</name>
<feature type="active site" description="Charge relay system" evidence="5 6">
    <location>
        <position position="200"/>
    </location>
</feature>
<dbReference type="PRINTS" id="PR00313">
    <property type="entry name" value="CABNDNGRPT"/>
</dbReference>
<dbReference type="PROSITE" id="PS00136">
    <property type="entry name" value="SUBTILASE_ASP"/>
    <property type="match status" value="1"/>
</dbReference>
<evidence type="ECO:0000256" key="6">
    <source>
        <dbReference type="PROSITE-ProRule" id="PRU01240"/>
    </source>
</evidence>
<dbReference type="Pfam" id="PF00082">
    <property type="entry name" value="Peptidase_S8"/>
    <property type="match status" value="1"/>
</dbReference>
<dbReference type="PRINTS" id="PR00723">
    <property type="entry name" value="SUBTILISIN"/>
</dbReference>
<dbReference type="InterPro" id="IPR011049">
    <property type="entry name" value="Serralysin-like_metalloprot_C"/>
</dbReference>
<dbReference type="InterPro" id="IPR023828">
    <property type="entry name" value="Peptidase_S8_Ser-AS"/>
</dbReference>
<evidence type="ECO:0000256" key="1">
    <source>
        <dbReference type="ARBA" id="ARBA00011073"/>
    </source>
</evidence>
<evidence type="ECO:0000256" key="5">
    <source>
        <dbReference type="PIRSR" id="PIRSR615500-1"/>
    </source>
</evidence>
<dbReference type="InterPro" id="IPR023827">
    <property type="entry name" value="Peptidase_S8_Asp-AS"/>
</dbReference>
<keyword evidence="2 6" id="KW-0645">Protease</keyword>
<feature type="region of interest" description="Disordered" evidence="8">
    <location>
        <begin position="393"/>
        <end position="447"/>
    </location>
</feature>
<dbReference type="Gene3D" id="2.60.40.10">
    <property type="entry name" value="Immunoglobulins"/>
    <property type="match status" value="1"/>
</dbReference>
<comment type="similarity">
    <text evidence="1 6 7">Belongs to the peptidase S8 family.</text>
</comment>
<dbReference type="InterPro" id="IPR013783">
    <property type="entry name" value="Ig-like_fold"/>
</dbReference>
<evidence type="ECO:0000256" key="4">
    <source>
        <dbReference type="ARBA" id="ARBA00022825"/>
    </source>
</evidence>
<dbReference type="EMBL" id="CABIKM010000040">
    <property type="protein sequence ID" value="VUZ86026.1"/>
    <property type="molecule type" value="Genomic_DNA"/>
</dbReference>
<accession>A0A564ZLR2</accession>
<dbReference type="InterPro" id="IPR036852">
    <property type="entry name" value="Peptidase_S8/S53_dom_sf"/>
</dbReference>
<dbReference type="InterPro" id="IPR050131">
    <property type="entry name" value="Peptidase_S8_subtilisin-like"/>
</dbReference>
<dbReference type="SUPFAM" id="SSF52743">
    <property type="entry name" value="Subtilisin-like"/>
    <property type="match status" value="1"/>
</dbReference>
<organism evidence="10 11">
    <name type="scientific">Candidatus Methylomirabilis lanthanidiphila</name>
    <dbReference type="NCBI Taxonomy" id="2211376"/>
    <lineage>
        <taxon>Bacteria</taxon>
        <taxon>Candidatus Methylomirabilota</taxon>
        <taxon>Candidatus Methylomirabilia</taxon>
        <taxon>Candidatus Methylomirabilales</taxon>
        <taxon>Candidatus Methylomirabilaceae</taxon>
        <taxon>Candidatus Methylomirabilis</taxon>
    </lineage>
</organism>
<feature type="domain" description="Peptidase S8/S53" evidence="9">
    <location>
        <begin position="191"/>
        <end position="495"/>
    </location>
</feature>
<sequence length="909" mass="94332">MKLLCTSEVHPSEEKVTPPRFDFCHKNCKTGALITALIIAFPCVVHATPFTPLDWQQTVPSGPLAGQKKFLNWSQDTNQNFIDDEIDEISDTVTPPVDINVDLNRCLTSSEIEAKFSDFGIIQHVGKFVSFVAIKGIDILDIPGLAADPDVAVVELQPTFEAGLDVSTRAIRARASNTFSPQTVQNLGFTGQGVNIAILDTGVDNGHETFAGKTVRGFNAITNVEVDPDDDNNQSLNQSLCVPNPVFHGTHVAGIALGNGRIGRVCRNPGDGSPTSCTGAAPGAGLVDIKVLDNCGSGNSVTTIRGIDKAIERQAAWGIGVMNLSIWSRLFNGDGRDAESETVNTAVARGIVTTVIAGNGFGMIDPITGLPLFRSGFGAIAAASQAITVANSNDQNTVGRGNDTVAGSSNRGPRSTDNDEDPLDELKPDIAAPGSGIMSAQGDAGNGATNQYQPLSGTSMAAPHVAGVAALILEAKPFINPGSVKELLKQTAETAPAIPAMDSNRMPDSALDLRYDIGSGNGLVNAFAAVRAAAVTDVKFPSCIDGGSPCLLSPDNASPPNWLNTVDITLATDPPVAGTPNQIRVKVTNTGANIARGVRINVGVYRFTAGTSRFFELGSRVIDIPAGSTVTVTQVWTPEVGHRCIQATIDYGLDSNFTNNVTQRNIDVKTTSSPAVFTFDVENSLTVPATIELETLSDNPKWTCSLDQTSFSLDPFTDCPRTVTATLNPVIELVELVSATHPAIPPATNGRTLLGGVSVRATDETLGTATCHIFAFAVTPQPLCFGVPATIVGTPGNDVLHGTLGDDVIVGLGGNDAIAGKGGNDLICGNEGNDIISGDLGDDKIDAGAGDDAIDGGPGNDTIIGGGGRDTIAGKDGNDHIDGGLDRDRIDGGPGTDGCVNGEIVARCS</sequence>
<protein>
    <submittedName>
        <fullName evidence="10">Serine protease AprX</fullName>
        <ecNumber evidence="10">3.4.21.-</ecNumber>
    </submittedName>
</protein>
<dbReference type="PROSITE" id="PS00330">
    <property type="entry name" value="HEMOLYSIN_CALCIUM"/>
    <property type="match status" value="2"/>
</dbReference>
<dbReference type="Pfam" id="PF00353">
    <property type="entry name" value="HemolysinCabind"/>
    <property type="match status" value="3"/>
</dbReference>
<proteinExistence type="inferred from homology"/>
<dbReference type="PROSITE" id="PS51892">
    <property type="entry name" value="SUBTILASE"/>
    <property type="match status" value="1"/>
</dbReference>
<dbReference type="Gene3D" id="2.150.10.10">
    <property type="entry name" value="Serralysin-like metalloprotease, C-terminal"/>
    <property type="match status" value="2"/>
</dbReference>
<evidence type="ECO:0000259" key="9">
    <source>
        <dbReference type="Pfam" id="PF00082"/>
    </source>
</evidence>
<dbReference type="InterPro" id="IPR000209">
    <property type="entry name" value="Peptidase_S8/S53_dom"/>
</dbReference>
<evidence type="ECO:0000256" key="2">
    <source>
        <dbReference type="ARBA" id="ARBA00022670"/>
    </source>
</evidence>
<dbReference type="PROSITE" id="PS00137">
    <property type="entry name" value="SUBTILASE_HIS"/>
    <property type="match status" value="1"/>
</dbReference>
<dbReference type="EC" id="3.4.21.-" evidence="10"/>